<organism evidence="4">
    <name type="scientific">Arabidopsis lyrata subsp. lyrata</name>
    <name type="common">Lyre-leaved rock-cress</name>
    <dbReference type="NCBI Taxonomy" id="81972"/>
    <lineage>
        <taxon>Eukaryota</taxon>
        <taxon>Viridiplantae</taxon>
        <taxon>Streptophyta</taxon>
        <taxon>Embryophyta</taxon>
        <taxon>Tracheophyta</taxon>
        <taxon>Spermatophyta</taxon>
        <taxon>Magnoliopsida</taxon>
        <taxon>eudicotyledons</taxon>
        <taxon>Gunneridae</taxon>
        <taxon>Pentapetalae</taxon>
        <taxon>rosids</taxon>
        <taxon>malvids</taxon>
        <taxon>Brassicales</taxon>
        <taxon>Brassicaceae</taxon>
        <taxon>Camelineae</taxon>
        <taxon>Arabidopsis</taxon>
    </lineage>
</organism>
<feature type="transmembrane region" description="Helical" evidence="2">
    <location>
        <begin position="68"/>
        <end position="90"/>
    </location>
</feature>
<dbReference type="HOGENOM" id="CLU_2430066_0_0_1"/>
<evidence type="ECO:0000256" key="1">
    <source>
        <dbReference type="SAM" id="MobiDB-lite"/>
    </source>
</evidence>
<accession>D7LMT9</accession>
<keyword evidence="2" id="KW-0472">Membrane</keyword>
<keyword evidence="4" id="KW-1185">Reference proteome</keyword>
<proteinExistence type="predicted"/>
<evidence type="ECO:0000313" key="4">
    <source>
        <dbReference type="Proteomes" id="UP000008694"/>
    </source>
</evidence>
<dbReference type="AlphaFoldDB" id="D7LMT9"/>
<keyword evidence="2" id="KW-1133">Transmembrane helix</keyword>
<feature type="region of interest" description="Disordered" evidence="1">
    <location>
        <begin position="1"/>
        <end position="23"/>
    </location>
</feature>
<dbReference type="EMBL" id="GL348717">
    <property type="protein sequence ID" value="EFH52018.1"/>
    <property type="molecule type" value="Genomic_DNA"/>
</dbReference>
<sequence>MHDHRQPFPMKLPSSDDISDEASSSDLHFRRGFIDLIFNQLLNRSLSPEISNFFIFFFTNFVDKIRRVLLFNGVLLHHCCLLLFNGVQFVN</sequence>
<evidence type="ECO:0000256" key="2">
    <source>
        <dbReference type="SAM" id="Phobius"/>
    </source>
</evidence>
<evidence type="ECO:0000313" key="3">
    <source>
        <dbReference type="EMBL" id="EFH52018.1"/>
    </source>
</evidence>
<keyword evidence="2" id="KW-0812">Transmembrane</keyword>
<reference evidence="4" key="1">
    <citation type="journal article" date="2011" name="Nat. Genet.">
        <title>The Arabidopsis lyrata genome sequence and the basis of rapid genome size change.</title>
        <authorList>
            <person name="Hu T.T."/>
            <person name="Pattyn P."/>
            <person name="Bakker E.G."/>
            <person name="Cao J."/>
            <person name="Cheng J.-F."/>
            <person name="Clark R.M."/>
            <person name="Fahlgren N."/>
            <person name="Fawcett J.A."/>
            <person name="Grimwood J."/>
            <person name="Gundlach H."/>
            <person name="Haberer G."/>
            <person name="Hollister J.D."/>
            <person name="Ossowski S."/>
            <person name="Ottilar R.P."/>
            <person name="Salamov A.A."/>
            <person name="Schneeberger K."/>
            <person name="Spannagl M."/>
            <person name="Wang X."/>
            <person name="Yang L."/>
            <person name="Nasrallah M.E."/>
            <person name="Bergelson J."/>
            <person name="Carrington J.C."/>
            <person name="Gaut B.S."/>
            <person name="Schmutz J."/>
            <person name="Mayer K.F.X."/>
            <person name="Van de Peer Y."/>
            <person name="Grigoriev I.V."/>
            <person name="Nordborg M."/>
            <person name="Weigel D."/>
            <person name="Guo Y.-L."/>
        </authorList>
    </citation>
    <scope>NUCLEOTIDE SEQUENCE [LARGE SCALE GENOMIC DNA]</scope>
    <source>
        <strain evidence="4">cv. MN47</strain>
    </source>
</reference>
<gene>
    <name evidence="3" type="ORF">ARALYDRAFT_905772</name>
</gene>
<name>D7LMT9_ARALL</name>
<dbReference type="Gramene" id="scaffold_501476.1">
    <property type="protein sequence ID" value="scaffold_501476.1"/>
    <property type="gene ID" value="scaffold_501476.1"/>
</dbReference>
<protein>
    <submittedName>
        <fullName evidence="3">Predicted protein</fullName>
    </submittedName>
</protein>
<dbReference type="Proteomes" id="UP000008694">
    <property type="component" value="Unassembled WGS sequence"/>
</dbReference>